<evidence type="ECO:0000313" key="4">
    <source>
        <dbReference type="EMBL" id="MDR6530311.1"/>
    </source>
</evidence>
<dbReference type="EMBL" id="JAVDRL010000003">
    <property type="protein sequence ID" value="MDR6530311.1"/>
    <property type="molecule type" value="Genomic_DNA"/>
</dbReference>
<sequence>MLSKNSEGGDQTGSEALVRIRPFWHNRVMATPEPAQAMLLGITIKDAVTAILIPIIAVLTTLIYQQRQQRNDRRMMILRQLLATRHLPADPNYSAAINLIPVEFNRVKSVMAAWSEYIKEVRFRSPEGQEETHRQQVIKVQTKLITAIMKKMKLDYSEADIQADAYAADGFIVRDNLYLDSLHAARDQANAMKAIGLILAKQAELLENVTEATPTAPPVQAEATALPKPKVKPGAA</sequence>
<keyword evidence="5" id="KW-1185">Reference proteome</keyword>
<evidence type="ECO:0000256" key="1">
    <source>
        <dbReference type="SAM" id="MobiDB-lite"/>
    </source>
</evidence>
<comment type="caution">
    <text evidence="4">The sequence shown here is derived from an EMBL/GenBank/DDBJ whole genome shotgun (WGS) entry which is preliminary data.</text>
</comment>
<protein>
    <recommendedName>
        <fullName evidence="3">DUF6680 domain-containing protein</fullName>
    </recommendedName>
</protein>
<evidence type="ECO:0000256" key="2">
    <source>
        <dbReference type="SAM" id="Phobius"/>
    </source>
</evidence>
<feature type="transmembrane region" description="Helical" evidence="2">
    <location>
        <begin position="47"/>
        <end position="64"/>
    </location>
</feature>
<proteinExistence type="predicted"/>
<organism evidence="4 5">
    <name type="scientific">Caulobacter rhizosphaerae</name>
    <dbReference type="NCBI Taxonomy" id="2010972"/>
    <lineage>
        <taxon>Bacteria</taxon>
        <taxon>Pseudomonadati</taxon>
        <taxon>Pseudomonadota</taxon>
        <taxon>Alphaproteobacteria</taxon>
        <taxon>Caulobacterales</taxon>
        <taxon>Caulobacteraceae</taxon>
        <taxon>Caulobacter</taxon>
    </lineage>
</organism>
<reference evidence="4 5" key="1">
    <citation type="submission" date="2023-07" db="EMBL/GenBank/DDBJ databases">
        <title>Sorghum-associated microbial communities from plants grown in Nebraska, USA.</title>
        <authorList>
            <person name="Schachtman D."/>
        </authorList>
    </citation>
    <scope>NUCLEOTIDE SEQUENCE [LARGE SCALE GENOMIC DNA]</scope>
    <source>
        <strain evidence="4 5">DS2154</strain>
    </source>
</reference>
<keyword evidence="2" id="KW-1133">Transmembrane helix</keyword>
<evidence type="ECO:0000259" key="3">
    <source>
        <dbReference type="Pfam" id="PF20385"/>
    </source>
</evidence>
<dbReference type="InterPro" id="IPR046502">
    <property type="entry name" value="DUF6680"/>
</dbReference>
<accession>A0ABU1MX63</accession>
<feature type="domain" description="DUF6680" evidence="3">
    <location>
        <begin position="47"/>
        <end position="173"/>
    </location>
</feature>
<gene>
    <name evidence="4" type="ORF">J2800_001047</name>
</gene>
<dbReference type="RefSeq" id="WP_310029822.1">
    <property type="nucleotide sequence ID" value="NZ_JAVDRL010000003.1"/>
</dbReference>
<dbReference type="Pfam" id="PF20385">
    <property type="entry name" value="DUF6680"/>
    <property type="match status" value="1"/>
</dbReference>
<keyword evidence="2" id="KW-0472">Membrane</keyword>
<keyword evidence="2" id="KW-0812">Transmembrane</keyword>
<evidence type="ECO:0000313" key="5">
    <source>
        <dbReference type="Proteomes" id="UP001262754"/>
    </source>
</evidence>
<feature type="region of interest" description="Disordered" evidence="1">
    <location>
        <begin position="214"/>
        <end position="236"/>
    </location>
</feature>
<dbReference type="Proteomes" id="UP001262754">
    <property type="component" value="Unassembled WGS sequence"/>
</dbReference>
<name>A0ABU1MX63_9CAUL</name>